<protein>
    <recommendedName>
        <fullName evidence="6">Ribosomal RNA small subunit methyltransferase I</fullName>
        <ecNumber evidence="6">2.1.1.198</ecNumber>
    </recommendedName>
    <alternativeName>
        <fullName evidence="6">16S rRNA 2'-O-ribose C1402 methyltransferase</fullName>
    </alternativeName>
    <alternativeName>
        <fullName evidence="6">rRNA (cytidine-2'-O-)-methyltransferase RsmI</fullName>
    </alternativeName>
</protein>
<dbReference type="Gene3D" id="3.40.1010.10">
    <property type="entry name" value="Cobalt-precorrin-4 Transmethylase, Domain 1"/>
    <property type="match status" value="1"/>
</dbReference>
<dbReference type="Pfam" id="PF00590">
    <property type="entry name" value="TP_methylase"/>
    <property type="match status" value="1"/>
</dbReference>
<dbReference type="HOGENOM" id="CLU_044779_2_0_6"/>
<accession>F5ZAF2</accession>
<dbReference type="EC" id="2.1.1.198" evidence="6"/>
<name>F5ZAF2_ALTNA</name>
<evidence type="ECO:0000256" key="3">
    <source>
        <dbReference type="ARBA" id="ARBA00022603"/>
    </source>
</evidence>
<keyword evidence="2 6" id="KW-0698">rRNA processing</keyword>
<dbReference type="InterPro" id="IPR053910">
    <property type="entry name" value="RsmI_HTH"/>
</dbReference>
<keyword evidence="7" id="KW-0472">Membrane</keyword>
<feature type="domain" description="Tetrapyrrole methylase" evidence="8">
    <location>
        <begin position="33"/>
        <end position="230"/>
    </location>
</feature>
<dbReference type="EMBL" id="CP002339">
    <property type="protein sequence ID" value="AEF01922.1"/>
    <property type="molecule type" value="Genomic_DNA"/>
</dbReference>
<evidence type="ECO:0000256" key="7">
    <source>
        <dbReference type="SAM" id="Phobius"/>
    </source>
</evidence>
<dbReference type="GO" id="GO:0070677">
    <property type="term" value="F:rRNA (cytosine-2'-O-)-methyltransferase activity"/>
    <property type="evidence" value="ECO:0007669"/>
    <property type="project" value="UniProtKB-UniRule"/>
</dbReference>
<keyword evidence="3 6" id="KW-0489">Methyltransferase</keyword>
<dbReference type="FunFam" id="3.30.950.10:FF:000002">
    <property type="entry name" value="Ribosomal RNA small subunit methyltransferase I"/>
    <property type="match status" value="1"/>
</dbReference>
<sequence length="310" mass="34129">MKIYVCRRKLAQWRGTLSLLFVIFIVYMTNFATLYIVPTPIGNLDDISARAIEVLKQVNWIAAEDTRHSSRLLQHFSISTRTLSLHDHNEDKRTAMLVQRLKDGESVALISDAGTPLISDPGFVFVRRCREEGIPVIALPGPCAAITALSASGLPTDRFIFEGFLPVKTQAKDNQLAELKARTCTSVFYEAPRRILATVKDIARVLGDRHIVVAKELSKTFETYVSGTPGDVIDYLEADAAHQKGEFVVMVSPAQVNLSEISAEAMSLLTTLCDHMPLKKAAAVVAEHYDLKKNALYQAGLDAKGAKDAD</sequence>
<dbReference type="InterPro" id="IPR035996">
    <property type="entry name" value="4pyrrol_Methylase_sf"/>
</dbReference>
<dbReference type="InterPro" id="IPR000878">
    <property type="entry name" value="4pyrrol_Mease"/>
</dbReference>
<organism evidence="10 11">
    <name type="scientific">Alteromonas naphthalenivorans</name>
    <dbReference type="NCBI Taxonomy" id="715451"/>
    <lineage>
        <taxon>Bacteria</taxon>
        <taxon>Pseudomonadati</taxon>
        <taxon>Pseudomonadota</taxon>
        <taxon>Gammaproteobacteria</taxon>
        <taxon>Alteromonadales</taxon>
        <taxon>Alteromonadaceae</taxon>
        <taxon>Alteromonas/Salinimonas group</taxon>
        <taxon>Alteromonas</taxon>
    </lineage>
</organism>
<comment type="similarity">
    <text evidence="6">Belongs to the methyltransferase superfamily. RsmI family.</text>
</comment>
<evidence type="ECO:0000256" key="1">
    <source>
        <dbReference type="ARBA" id="ARBA00022490"/>
    </source>
</evidence>
<feature type="transmembrane region" description="Helical" evidence="7">
    <location>
        <begin position="17"/>
        <end position="37"/>
    </location>
</feature>
<evidence type="ECO:0000256" key="4">
    <source>
        <dbReference type="ARBA" id="ARBA00022679"/>
    </source>
</evidence>
<feature type="domain" description="RsmI HTH" evidence="9">
    <location>
        <begin position="260"/>
        <end position="303"/>
    </location>
</feature>
<keyword evidence="7" id="KW-0812">Transmembrane</keyword>
<dbReference type="eggNOG" id="COG0313">
    <property type="taxonomic scope" value="Bacteria"/>
</dbReference>
<evidence type="ECO:0000256" key="2">
    <source>
        <dbReference type="ARBA" id="ARBA00022552"/>
    </source>
</evidence>
<dbReference type="PROSITE" id="PS01296">
    <property type="entry name" value="RSMI"/>
    <property type="match status" value="1"/>
</dbReference>
<dbReference type="AlphaFoldDB" id="F5ZAF2"/>
<dbReference type="FunFam" id="3.40.1010.10:FF:000002">
    <property type="entry name" value="Ribosomal RNA small subunit methyltransferase I"/>
    <property type="match status" value="1"/>
</dbReference>
<reference evidence="10 11" key="1">
    <citation type="journal article" date="2011" name="J. Bacteriol.">
        <title>Complete genome sequence of the polycyclic aromatic hydrocarbon-degrading bacterium Alteromonas sp. strain SN2.</title>
        <authorList>
            <person name="Jin H.M."/>
            <person name="Jeong H."/>
            <person name="Moon E.J."/>
            <person name="Math R.K."/>
            <person name="Lee K."/>
            <person name="Kim H.J."/>
            <person name="Jeon C.O."/>
            <person name="Oh T.K."/>
            <person name="Kim J.F."/>
        </authorList>
    </citation>
    <scope>NUCLEOTIDE SEQUENCE [LARGE SCALE GENOMIC DNA]</scope>
    <source>
        <strain evidence="11">JCM 17741 / KACC 18427 / KCTC 11700BP / SN2</strain>
    </source>
</reference>
<evidence type="ECO:0000313" key="11">
    <source>
        <dbReference type="Proteomes" id="UP000000683"/>
    </source>
</evidence>
<keyword evidence="7" id="KW-1133">Transmembrane helix</keyword>
<comment type="function">
    <text evidence="6">Catalyzes the 2'-O-methylation of the ribose of cytidine 1402 (C1402) in 16S rRNA.</text>
</comment>
<evidence type="ECO:0000259" key="9">
    <source>
        <dbReference type="Pfam" id="PF23016"/>
    </source>
</evidence>
<keyword evidence="1 6" id="KW-0963">Cytoplasm</keyword>
<dbReference type="Gene3D" id="3.30.950.10">
    <property type="entry name" value="Methyltransferase, Cobalt-precorrin-4 Transmethylase, Domain 2"/>
    <property type="match status" value="1"/>
</dbReference>
<keyword evidence="5 6" id="KW-0949">S-adenosyl-L-methionine</keyword>
<dbReference type="InterPro" id="IPR014776">
    <property type="entry name" value="4pyrrole_Mease_sub2"/>
</dbReference>
<dbReference type="HAMAP" id="MF_01877">
    <property type="entry name" value="16SrRNA_methyltr_I"/>
    <property type="match status" value="1"/>
</dbReference>
<dbReference type="CDD" id="cd11648">
    <property type="entry name" value="RsmI"/>
    <property type="match status" value="1"/>
</dbReference>
<evidence type="ECO:0000259" key="8">
    <source>
        <dbReference type="Pfam" id="PF00590"/>
    </source>
</evidence>
<gene>
    <name evidence="6" type="primary">rsmI</name>
    <name evidence="10" type="ordered locus">ambt_01840</name>
</gene>
<dbReference type="InterPro" id="IPR008189">
    <property type="entry name" value="rRNA_ssu_MeTfrase_I"/>
</dbReference>
<dbReference type="Pfam" id="PF23016">
    <property type="entry name" value="RsmI_C"/>
    <property type="match status" value="1"/>
</dbReference>
<proteinExistence type="inferred from homology"/>
<dbReference type="PANTHER" id="PTHR46111:SF1">
    <property type="entry name" value="RIBOSOMAL RNA SMALL SUBUNIT METHYLTRANSFERASE I"/>
    <property type="match status" value="1"/>
</dbReference>
<evidence type="ECO:0000256" key="5">
    <source>
        <dbReference type="ARBA" id="ARBA00022691"/>
    </source>
</evidence>
<dbReference type="InterPro" id="IPR014777">
    <property type="entry name" value="4pyrrole_Mease_sub1"/>
</dbReference>
<comment type="catalytic activity">
    <reaction evidence="6">
        <text>cytidine(1402) in 16S rRNA + S-adenosyl-L-methionine = 2'-O-methylcytidine(1402) in 16S rRNA + S-adenosyl-L-homocysteine + H(+)</text>
        <dbReference type="Rhea" id="RHEA:42924"/>
        <dbReference type="Rhea" id="RHEA-COMP:10285"/>
        <dbReference type="Rhea" id="RHEA-COMP:10286"/>
        <dbReference type="ChEBI" id="CHEBI:15378"/>
        <dbReference type="ChEBI" id="CHEBI:57856"/>
        <dbReference type="ChEBI" id="CHEBI:59789"/>
        <dbReference type="ChEBI" id="CHEBI:74495"/>
        <dbReference type="ChEBI" id="CHEBI:82748"/>
        <dbReference type="EC" id="2.1.1.198"/>
    </reaction>
</comment>
<evidence type="ECO:0000256" key="6">
    <source>
        <dbReference type="HAMAP-Rule" id="MF_01877"/>
    </source>
</evidence>
<dbReference type="InterPro" id="IPR018063">
    <property type="entry name" value="SAM_MeTrfase_RsmI_CS"/>
</dbReference>
<keyword evidence="4 6" id="KW-0808">Transferase</keyword>
<evidence type="ECO:0000313" key="10">
    <source>
        <dbReference type="EMBL" id="AEF01922.1"/>
    </source>
</evidence>
<comment type="subcellular location">
    <subcellularLocation>
        <location evidence="6">Cytoplasm</location>
    </subcellularLocation>
</comment>
<dbReference type="Proteomes" id="UP000000683">
    <property type="component" value="Chromosome"/>
</dbReference>
<dbReference type="GO" id="GO:0005737">
    <property type="term" value="C:cytoplasm"/>
    <property type="evidence" value="ECO:0007669"/>
    <property type="project" value="UniProtKB-SubCell"/>
</dbReference>
<dbReference type="PIRSF" id="PIRSF005917">
    <property type="entry name" value="MTase_YraL"/>
    <property type="match status" value="1"/>
</dbReference>
<keyword evidence="11" id="KW-1185">Reference proteome</keyword>
<dbReference type="PANTHER" id="PTHR46111">
    <property type="entry name" value="RIBOSOMAL RNA SMALL SUBUNIT METHYLTRANSFERASE I"/>
    <property type="match status" value="1"/>
</dbReference>
<dbReference type="NCBIfam" id="TIGR00096">
    <property type="entry name" value="16S rRNA (cytidine(1402)-2'-O)-methyltransferase"/>
    <property type="match status" value="1"/>
</dbReference>
<dbReference type="SUPFAM" id="SSF53790">
    <property type="entry name" value="Tetrapyrrole methylase"/>
    <property type="match status" value="1"/>
</dbReference>
<dbReference type="KEGG" id="alt:ambt_01840"/>